<dbReference type="EMBL" id="GBXM01079258">
    <property type="protein sequence ID" value="JAH29319.1"/>
    <property type="molecule type" value="Transcribed_RNA"/>
</dbReference>
<name>A0A0E9RJS0_ANGAN</name>
<reference evidence="1" key="1">
    <citation type="submission" date="2014-11" db="EMBL/GenBank/DDBJ databases">
        <authorList>
            <person name="Amaro Gonzalez C."/>
        </authorList>
    </citation>
    <scope>NUCLEOTIDE SEQUENCE</scope>
</reference>
<dbReference type="AlphaFoldDB" id="A0A0E9RJS0"/>
<protein>
    <submittedName>
        <fullName evidence="1">Uncharacterized protein</fullName>
    </submittedName>
</protein>
<accession>A0A0E9RJS0</accession>
<organism evidence="1">
    <name type="scientific">Anguilla anguilla</name>
    <name type="common">European freshwater eel</name>
    <name type="synonym">Muraena anguilla</name>
    <dbReference type="NCBI Taxonomy" id="7936"/>
    <lineage>
        <taxon>Eukaryota</taxon>
        <taxon>Metazoa</taxon>
        <taxon>Chordata</taxon>
        <taxon>Craniata</taxon>
        <taxon>Vertebrata</taxon>
        <taxon>Euteleostomi</taxon>
        <taxon>Actinopterygii</taxon>
        <taxon>Neopterygii</taxon>
        <taxon>Teleostei</taxon>
        <taxon>Anguilliformes</taxon>
        <taxon>Anguillidae</taxon>
        <taxon>Anguilla</taxon>
    </lineage>
</organism>
<sequence length="24" mass="2854">MCIDSNCIFFQVSSWTILEITFQK</sequence>
<evidence type="ECO:0000313" key="1">
    <source>
        <dbReference type="EMBL" id="JAH29319.1"/>
    </source>
</evidence>
<proteinExistence type="predicted"/>
<reference evidence="1" key="2">
    <citation type="journal article" date="2015" name="Fish Shellfish Immunol.">
        <title>Early steps in the European eel (Anguilla anguilla)-Vibrio vulnificus interaction in the gills: Role of the RtxA13 toxin.</title>
        <authorList>
            <person name="Callol A."/>
            <person name="Pajuelo D."/>
            <person name="Ebbesson L."/>
            <person name="Teles M."/>
            <person name="MacKenzie S."/>
            <person name="Amaro C."/>
        </authorList>
    </citation>
    <scope>NUCLEOTIDE SEQUENCE</scope>
</reference>